<feature type="domain" description="Pseudouridine synthase RsuA/RluA-like" evidence="3">
    <location>
        <begin position="21"/>
        <end position="172"/>
    </location>
</feature>
<protein>
    <submittedName>
        <fullName evidence="4">RluA family pseudouridine synthase</fullName>
        <ecNumber evidence="4">5.4.99.-</ecNumber>
    </submittedName>
</protein>
<dbReference type="InterPro" id="IPR006145">
    <property type="entry name" value="PsdUridine_synth_RsuA/RluA"/>
</dbReference>
<dbReference type="SUPFAM" id="SSF55120">
    <property type="entry name" value="Pseudouridine synthase"/>
    <property type="match status" value="1"/>
</dbReference>
<dbReference type="PANTHER" id="PTHR21600:SF87">
    <property type="entry name" value="RNA PSEUDOURIDYLATE SYNTHASE DOMAIN-CONTAINING PROTEIN 1"/>
    <property type="match status" value="1"/>
</dbReference>
<proteinExistence type="inferred from homology"/>
<comment type="similarity">
    <text evidence="1">Belongs to the pseudouridine synthase RluA family.</text>
</comment>
<feature type="compositionally biased region" description="Polar residues" evidence="2">
    <location>
        <begin position="266"/>
        <end position="276"/>
    </location>
</feature>
<name>A0ABV7Z5M0_9DEIO</name>
<evidence type="ECO:0000256" key="1">
    <source>
        <dbReference type="ARBA" id="ARBA00010876"/>
    </source>
</evidence>
<keyword evidence="5" id="KW-1185">Reference proteome</keyword>
<dbReference type="Gene3D" id="3.30.2350.10">
    <property type="entry name" value="Pseudouridine synthase"/>
    <property type="match status" value="1"/>
</dbReference>
<reference evidence="5" key="1">
    <citation type="journal article" date="2019" name="Int. J. Syst. Evol. Microbiol.">
        <title>The Global Catalogue of Microorganisms (GCM) 10K type strain sequencing project: providing services to taxonomists for standard genome sequencing and annotation.</title>
        <authorList>
            <consortium name="The Broad Institute Genomics Platform"/>
            <consortium name="The Broad Institute Genome Sequencing Center for Infectious Disease"/>
            <person name="Wu L."/>
            <person name="Ma J."/>
        </authorList>
    </citation>
    <scope>NUCLEOTIDE SEQUENCE [LARGE SCALE GENOMIC DNA]</scope>
    <source>
        <strain evidence="5">CCTCC AB 2017081</strain>
    </source>
</reference>
<dbReference type="EMBL" id="JBHRZG010000003">
    <property type="protein sequence ID" value="MFC3831967.1"/>
    <property type="molecule type" value="Genomic_DNA"/>
</dbReference>
<dbReference type="GO" id="GO:0016853">
    <property type="term" value="F:isomerase activity"/>
    <property type="evidence" value="ECO:0007669"/>
    <property type="project" value="UniProtKB-KW"/>
</dbReference>
<dbReference type="EC" id="5.4.99.-" evidence="4"/>
<dbReference type="InterPro" id="IPR050188">
    <property type="entry name" value="RluA_PseudoU_synthase"/>
</dbReference>
<evidence type="ECO:0000259" key="3">
    <source>
        <dbReference type="Pfam" id="PF00849"/>
    </source>
</evidence>
<gene>
    <name evidence="4" type="ORF">ACFOSB_03775</name>
</gene>
<dbReference type="CDD" id="cd02869">
    <property type="entry name" value="PseudoU_synth_RluA_like"/>
    <property type="match status" value="1"/>
</dbReference>
<dbReference type="PANTHER" id="PTHR21600">
    <property type="entry name" value="MITOCHONDRIAL RNA PSEUDOURIDINE SYNTHASE"/>
    <property type="match status" value="1"/>
</dbReference>
<dbReference type="Pfam" id="PF00849">
    <property type="entry name" value="PseudoU_synth_2"/>
    <property type="match status" value="1"/>
</dbReference>
<keyword evidence="4" id="KW-0413">Isomerase</keyword>
<accession>A0ABV7Z5M0</accession>
<sequence>MTVTPPPPPTEFPRVVVEHPDFYVVHKPALWLTHPVHARVEVPDVITYMQRETGEDALSPPHRLDRETSGAQVLSRDTDAARRFYTLFKQHLVGKTYVAIVHGTPEWERRTVDAPLGDLGLGGANRVLIRQAVVPDGRPAVTDFRVLERRAGHALVEAYPRTGRLHQIRAHLFHLGLPMVGDKLYGRDPDVFLEFMVTGQTPDLTARLGLARQALHAARLAFPWDGAQVVAEVPLSADLRAYWDGLERLDPVGVTAPEATTPADGSMTSAPYTRRT</sequence>
<feature type="region of interest" description="Disordered" evidence="2">
    <location>
        <begin position="255"/>
        <end position="276"/>
    </location>
</feature>
<dbReference type="Proteomes" id="UP001595803">
    <property type="component" value="Unassembled WGS sequence"/>
</dbReference>
<evidence type="ECO:0000256" key="2">
    <source>
        <dbReference type="SAM" id="MobiDB-lite"/>
    </source>
</evidence>
<evidence type="ECO:0000313" key="4">
    <source>
        <dbReference type="EMBL" id="MFC3831967.1"/>
    </source>
</evidence>
<comment type="caution">
    <text evidence="4">The sequence shown here is derived from an EMBL/GenBank/DDBJ whole genome shotgun (WGS) entry which is preliminary data.</text>
</comment>
<dbReference type="InterPro" id="IPR020103">
    <property type="entry name" value="PsdUridine_synth_cat_dom_sf"/>
</dbReference>
<dbReference type="RefSeq" id="WP_322472843.1">
    <property type="nucleotide sequence ID" value="NZ_JBHRZG010000003.1"/>
</dbReference>
<evidence type="ECO:0000313" key="5">
    <source>
        <dbReference type="Proteomes" id="UP001595803"/>
    </source>
</evidence>
<feature type="region of interest" description="Disordered" evidence="2">
    <location>
        <begin position="54"/>
        <end position="73"/>
    </location>
</feature>
<organism evidence="4 5">
    <name type="scientific">Deinococcus rufus</name>
    <dbReference type="NCBI Taxonomy" id="2136097"/>
    <lineage>
        <taxon>Bacteria</taxon>
        <taxon>Thermotogati</taxon>
        <taxon>Deinococcota</taxon>
        <taxon>Deinococci</taxon>
        <taxon>Deinococcales</taxon>
        <taxon>Deinococcaceae</taxon>
        <taxon>Deinococcus</taxon>
    </lineage>
</organism>